<protein>
    <recommendedName>
        <fullName evidence="3">Replication-relaxation</fullName>
    </recommendedName>
</protein>
<feature type="compositionally biased region" description="Pro residues" evidence="1">
    <location>
        <begin position="343"/>
        <end position="353"/>
    </location>
</feature>
<dbReference type="Pfam" id="PF13814">
    <property type="entry name" value="Replic_Relax"/>
    <property type="match status" value="1"/>
</dbReference>
<proteinExistence type="predicted"/>
<evidence type="ECO:0000313" key="2">
    <source>
        <dbReference type="EMBL" id="AKC92614.1"/>
    </source>
</evidence>
<sequence>MITTTTRQHTLRAHLPGRPSSRSAGSIEHQAMLAARLTLRDKWLLALLHEHRVLTSHQIQNAAFPSGRATRQRLRELYLWRAISRFQPFRQLGSAPMHYVLGPAGAAVLAAEHGLEVRDLGYRHDRAMAIAHNQRLAHTIGVNDFFTSLIAHARHTHTTETALAWWSEARCARHFGDLVIPDSYGRWRTCTHHGVGPVTEVEWFLEYDTGTESLAKVGRKLAGYSRLAESTGIATPVLVWLPTTRREAGARTALARIHAGLDNRHLVPVATAAASLLNPASTLPSPADAVWLPLTAGRSDRAGPRYRLAELTRAWPGLTPPAEPGDEDLAEPREAAAATPFRLPAPLPMPPAATPNHLTRHEA</sequence>
<organism evidence="2">
    <name type="scientific">Amycolatopsis sp. SANK 60206</name>
    <dbReference type="NCBI Taxonomy" id="1642649"/>
    <lineage>
        <taxon>Bacteria</taxon>
        <taxon>Bacillati</taxon>
        <taxon>Actinomycetota</taxon>
        <taxon>Actinomycetes</taxon>
        <taxon>Pseudonocardiales</taxon>
        <taxon>Pseudonocardiaceae</taxon>
        <taxon>Amycolatopsis</taxon>
    </lineage>
</organism>
<accession>A0A0E3Z7J2</accession>
<dbReference type="AlphaFoldDB" id="A0A0E3Z7J2"/>
<evidence type="ECO:0008006" key="3">
    <source>
        <dbReference type="Google" id="ProtNLM"/>
    </source>
</evidence>
<feature type="region of interest" description="Disordered" evidence="1">
    <location>
        <begin position="316"/>
        <end position="363"/>
    </location>
</feature>
<evidence type="ECO:0000256" key="1">
    <source>
        <dbReference type="SAM" id="MobiDB-lite"/>
    </source>
</evidence>
<dbReference type="InterPro" id="IPR025855">
    <property type="entry name" value="Replic_Relax"/>
</dbReference>
<dbReference type="EMBL" id="KP995196">
    <property type="protein sequence ID" value="AKC92614.1"/>
    <property type="molecule type" value="Genomic_DNA"/>
</dbReference>
<feature type="region of interest" description="Disordered" evidence="1">
    <location>
        <begin position="1"/>
        <end position="26"/>
    </location>
</feature>
<name>A0A0E3Z7J2_9PSEU</name>
<reference evidence="2" key="1">
    <citation type="journal article" date="2015" name="J. Biol. Chem.">
        <title>The biosynthesis of capuramycin-type antibiotics: identification of the A-102395 biosynthetic gene cluster, mechanism of self-resistance, and formation of uridine-5'-carboxamide.</title>
        <authorList>
            <person name="Cai W."/>
            <person name="Goswami A."/>
            <person name="Yang Z."/>
            <person name="Liu X."/>
            <person name="Green K.D."/>
            <person name="Barnard-Britson S."/>
            <person name="Baba S."/>
            <person name="Funabashi M."/>
            <person name="Nonaka K."/>
            <person name="Sunkara M."/>
            <person name="Morris A.J."/>
            <person name="Spork A.P."/>
            <person name="Ducho C."/>
            <person name="Garneau-Tsodikova S."/>
            <person name="Thorson J.S."/>
            <person name="Van Lanen S.G."/>
        </authorList>
    </citation>
    <scope>NUCLEOTIDE SEQUENCE</scope>
    <source>
        <strain evidence="2">SANK 60206</strain>
    </source>
</reference>